<dbReference type="EMBL" id="MLAW01000005">
    <property type="protein sequence ID" value="OJJ26708.1"/>
    <property type="molecule type" value="Genomic_DNA"/>
</dbReference>
<proteinExistence type="predicted"/>
<keyword evidence="2" id="KW-1185">Reference proteome</keyword>
<dbReference type="AlphaFoldDB" id="A0A1L9QVK7"/>
<protein>
    <recommendedName>
        <fullName evidence="3">Sigma-70 family RNA polymerase sigma factor</fullName>
    </recommendedName>
</protein>
<comment type="caution">
    <text evidence="1">The sequence shown here is derived from an EMBL/GenBank/DDBJ whole genome shotgun (WGS) entry which is preliminary data.</text>
</comment>
<gene>
    <name evidence="1" type="ORF">BI308_04860</name>
</gene>
<organism evidence="1 2">
    <name type="scientific">Roseofilum reptotaenium AO1-A</name>
    <dbReference type="NCBI Taxonomy" id="1925591"/>
    <lineage>
        <taxon>Bacteria</taxon>
        <taxon>Bacillati</taxon>
        <taxon>Cyanobacteriota</taxon>
        <taxon>Cyanophyceae</taxon>
        <taxon>Desertifilales</taxon>
        <taxon>Desertifilaceae</taxon>
        <taxon>Roseofilum</taxon>
    </lineage>
</organism>
<evidence type="ECO:0000313" key="2">
    <source>
        <dbReference type="Proteomes" id="UP000183940"/>
    </source>
</evidence>
<sequence>MDQNQPGGKAPLFAKLQQLIQETCAQPPLSLERQKGLAQLVKWIQHSGKLWKEAVPHYEDALQQTWFYVCRNLCEAATGAAYDAEKGTIITWINAYLKRRLQDNRIEGFQQQKTRVQTYRTFEGEVYDPIDDLPAPSPIPPVLEEIHDWVKTDAGGKLRRIHMRDRPDVNCQVLILRRLPPETSWKDLAEEFQVDKNTLSSFYSRQCLPRLREFAQSQGYF</sequence>
<dbReference type="Proteomes" id="UP000183940">
    <property type="component" value="Unassembled WGS sequence"/>
</dbReference>
<name>A0A1L9QVK7_9CYAN</name>
<accession>A0A1L9QVK7</accession>
<reference evidence="1" key="1">
    <citation type="submission" date="2016-10" db="EMBL/GenBank/DDBJ databases">
        <title>CRISPR-Cas defence system in Roseofilum reptotaenium: evidence of a bacteriophage-cyanobacterium arms race in the coral black band disease.</title>
        <authorList>
            <person name="Buerger P."/>
            <person name="Wood-Charlson E.M."/>
            <person name="Weynberg K.D."/>
            <person name="Willis B."/>
            <person name="Van Oppen M.J."/>
        </authorList>
    </citation>
    <scope>NUCLEOTIDE SEQUENCE [LARGE SCALE GENOMIC DNA]</scope>
    <source>
        <strain evidence="1">AO1-A</strain>
    </source>
</reference>
<dbReference type="STRING" id="1925591.BI308_04860"/>
<evidence type="ECO:0000313" key="1">
    <source>
        <dbReference type="EMBL" id="OJJ26708.1"/>
    </source>
</evidence>
<evidence type="ECO:0008006" key="3">
    <source>
        <dbReference type="Google" id="ProtNLM"/>
    </source>
</evidence>